<dbReference type="InterPro" id="IPR001537">
    <property type="entry name" value="SpoU_MeTrfase"/>
</dbReference>
<keyword evidence="3 7" id="KW-0808">Transferase</keyword>
<keyword evidence="1" id="KW-0963">Cytoplasm</keyword>
<proteinExistence type="inferred from homology"/>
<evidence type="ECO:0000256" key="5">
    <source>
        <dbReference type="ARBA" id="ARBA00022694"/>
    </source>
</evidence>
<protein>
    <submittedName>
        <fullName evidence="7">tRNA (Cytidine(34)-2'-O)-methyltransferase</fullName>
        <ecNumber evidence="7">2.1.1.207</ecNumber>
    </submittedName>
</protein>
<evidence type="ECO:0000256" key="2">
    <source>
        <dbReference type="ARBA" id="ARBA00022603"/>
    </source>
</evidence>
<evidence type="ECO:0000259" key="6">
    <source>
        <dbReference type="Pfam" id="PF00588"/>
    </source>
</evidence>
<dbReference type="GO" id="GO:0003723">
    <property type="term" value="F:RNA binding"/>
    <property type="evidence" value="ECO:0007669"/>
    <property type="project" value="InterPro"/>
</dbReference>
<dbReference type="InterPro" id="IPR029028">
    <property type="entry name" value="Alpha/beta_knot_MTases"/>
</dbReference>
<keyword evidence="5" id="KW-0819">tRNA processing</keyword>
<dbReference type="Gene3D" id="3.40.1280.10">
    <property type="match status" value="1"/>
</dbReference>
<dbReference type="InterPro" id="IPR016914">
    <property type="entry name" value="TrmL"/>
</dbReference>
<evidence type="ECO:0000313" key="7">
    <source>
        <dbReference type="EMBL" id="VAW23251.1"/>
    </source>
</evidence>
<dbReference type="SUPFAM" id="SSF75217">
    <property type="entry name" value="alpha/beta knot"/>
    <property type="match status" value="1"/>
</dbReference>
<evidence type="ECO:0000256" key="4">
    <source>
        <dbReference type="ARBA" id="ARBA00022691"/>
    </source>
</evidence>
<keyword evidence="2 7" id="KW-0489">Methyltransferase</keyword>
<reference evidence="7" key="1">
    <citation type="submission" date="2018-06" db="EMBL/GenBank/DDBJ databases">
        <authorList>
            <person name="Zhirakovskaya E."/>
        </authorList>
    </citation>
    <scope>NUCLEOTIDE SEQUENCE</scope>
</reference>
<dbReference type="EC" id="2.1.1.207" evidence="7"/>
<name>A0A3B0TWY0_9ZZZZ</name>
<keyword evidence="4" id="KW-0949">S-adenosyl-L-methionine</keyword>
<evidence type="ECO:0000256" key="3">
    <source>
        <dbReference type="ARBA" id="ARBA00022679"/>
    </source>
</evidence>
<feature type="domain" description="tRNA/rRNA methyltransferase SpoU type" evidence="6">
    <location>
        <begin position="4"/>
        <end position="142"/>
    </location>
</feature>
<dbReference type="InterPro" id="IPR029026">
    <property type="entry name" value="tRNA_m1G_MTases_N"/>
</dbReference>
<dbReference type="HAMAP" id="MF_01885">
    <property type="entry name" value="tRNA_methyltr_TrmL"/>
    <property type="match status" value="1"/>
</dbReference>
<dbReference type="CDD" id="cd18094">
    <property type="entry name" value="SpoU-like_TrmL"/>
    <property type="match status" value="1"/>
</dbReference>
<dbReference type="EMBL" id="UOEO01000227">
    <property type="protein sequence ID" value="VAW23251.1"/>
    <property type="molecule type" value="Genomic_DNA"/>
</dbReference>
<sequence length="161" mass="17793">MPVELALYQPDIPQNTATLLRLGACLDVPVHIIHPTGFVFSDKNFKRAAMDYINHVQMRQHNSFAQFNAWRLGQNKRLILLSTKSVKSLYDFDFSPDDIVLGGRESAGVPDQVHQTCDHGVRIPMRAQMRSINLGISAAMALGEALRQTGGFAAQNGFAAQ</sequence>
<organism evidence="7">
    <name type="scientific">hydrothermal vent metagenome</name>
    <dbReference type="NCBI Taxonomy" id="652676"/>
    <lineage>
        <taxon>unclassified sequences</taxon>
        <taxon>metagenomes</taxon>
        <taxon>ecological metagenomes</taxon>
    </lineage>
</organism>
<dbReference type="PIRSF" id="PIRSF029256">
    <property type="entry name" value="SpoU_TrmH_prd"/>
    <property type="match status" value="1"/>
</dbReference>
<gene>
    <name evidence="7" type="ORF">MNBD_ALPHA12-1494</name>
</gene>
<dbReference type="PANTHER" id="PTHR42971:SF1">
    <property type="entry name" value="TRNA (CYTIDINE(34)-2'-O)-METHYLTRANSFERASE"/>
    <property type="match status" value="1"/>
</dbReference>
<evidence type="ECO:0000256" key="1">
    <source>
        <dbReference type="ARBA" id="ARBA00022490"/>
    </source>
</evidence>
<dbReference type="Pfam" id="PF00588">
    <property type="entry name" value="SpoU_methylase"/>
    <property type="match status" value="1"/>
</dbReference>
<dbReference type="GO" id="GO:0002130">
    <property type="term" value="P:wobble position ribose methylation"/>
    <property type="evidence" value="ECO:0007669"/>
    <property type="project" value="TreeGrafter"/>
</dbReference>
<accession>A0A3B0TWY0</accession>
<dbReference type="PANTHER" id="PTHR42971">
    <property type="entry name" value="TRNA (CYTIDINE(34)-2'-O)-METHYLTRANSFERASE"/>
    <property type="match status" value="1"/>
</dbReference>
<dbReference type="AlphaFoldDB" id="A0A3B0TWY0"/>
<dbReference type="GO" id="GO:0008173">
    <property type="term" value="F:RNA methyltransferase activity"/>
    <property type="evidence" value="ECO:0007669"/>
    <property type="project" value="InterPro"/>
</dbReference>